<protein>
    <submittedName>
        <fullName evidence="2">Uncharacterized protein</fullName>
    </submittedName>
</protein>
<dbReference type="Proteomes" id="UP001497480">
    <property type="component" value="Unassembled WGS sequence"/>
</dbReference>
<feature type="region of interest" description="Disordered" evidence="1">
    <location>
        <begin position="142"/>
        <end position="172"/>
    </location>
</feature>
<evidence type="ECO:0000313" key="2">
    <source>
        <dbReference type="EMBL" id="CAL0320184.1"/>
    </source>
</evidence>
<reference evidence="2 3" key="1">
    <citation type="submission" date="2024-03" db="EMBL/GenBank/DDBJ databases">
        <authorList>
            <person name="Martinez-Hernandez J."/>
        </authorList>
    </citation>
    <scope>NUCLEOTIDE SEQUENCE [LARGE SCALE GENOMIC DNA]</scope>
</reference>
<accession>A0AAV1XG78</accession>
<sequence>MKQLQAQAQAREGRLYFYLNVEMGSSPVQCDVDLLVESRWVEHLYNRERYDEDGGCDANGGGNDKFYGDGEGNQPMGGEGNQPMGGEERYDESGGCDGNGGGKDKLCGDAEGKQSVGGEEILDMSKIKQNCPFRWGGSCHDPVGEGYGESDSSTVLGGDVEREDERRNRNPSLTYLDVHNNIDSSVSNGEIEQNIQWKISGGCDGNGGGKDKLRRDGEGKKPVGGEEVLDRSKSKLNCPFYRVGGSHDPVGDGYGESWRHCPRW</sequence>
<evidence type="ECO:0000256" key="1">
    <source>
        <dbReference type="SAM" id="MobiDB-lite"/>
    </source>
</evidence>
<comment type="caution">
    <text evidence="2">The sequence shown here is derived from an EMBL/GenBank/DDBJ whole genome shotgun (WGS) entry which is preliminary data.</text>
</comment>
<name>A0AAV1XG78_LUPLU</name>
<feature type="compositionally biased region" description="Basic and acidic residues" evidence="1">
    <location>
        <begin position="159"/>
        <end position="168"/>
    </location>
</feature>
<organism evidence="2 3">
    <name type="scientific">Lupinus luteus</name>
    <name type="common">European yellow lupine</name>
    <dbReference type="NCBI Taxonomy" id="3873"/>
    <lineage>
        <taxon>Eukaryota</taxon>
        <taxon>Viridiplantae</taxon>
        <taxon>Streptophyta</taxon>
        <taxon>Embryophyta</taxon>
        <taxon>Tracheophyta</taxon>
        <taxon>Spermatophyta</taxon>
        <taxon>Magnoliopsida</taxon>
        <taxon>eudicotyledons</taxon>
        <taxon>Gunneridae</taxon>
        <taxon>Pentapetalae</taxon>
        <taxon>rosids</taxon>
        <taxon>fabids</taxon>
        <taxon>Fabales</taxon>
        <taxon>Fabaceae</taxon>
        <taxon>Papilionoideae</taxon>
        <taxon>50 kb inversion clade</taxon>
        <taxon>genistoids sensu lato</taxon>
        <taxon>core genistoids</taxon>
        <taxon>Genisteae</taxon>
        <taxon>Lupinus</taxon>
    </lineage>
</organism>
<feature type="region of interest" description="Disordered" evidence="1">
    <location>
        <begin position="53"/>
        <end position="97"/>
    </location>
</feature>
<feature type="region of interest" description="Disordered" evidence="1">
    <location>
        <begin position="200"/>
        <end position="228"/>
    </location>
</feature>
<evidence type="ECO:0000313" key="3">
    <source>
        <dbReference type="Proteomes" id="UP001497480"/>
    </source>
</evidence>
<dbReference type="EMBL" id="CAXHTB010000014">
    <property type="protein sequence ID" value="CAL0320184.1"/>
    <property type="molecule type" value="Genomic_DNA"/>
</dbReference>
<keyword evidence="3" id="KW-1185">Reference proteome</keyword>
<gene>
    <name evidence="2" type="ORF">LLUT_LOCUS21244</name>
</gene>
<dbReference type="AlphaFoldDB" id="A0AAV1XG78"/>
<proteinExistence type="predicted"/>
<feature type="compositionally biased region" description="Basic and acidic residues" evidence="1">
    <location>
        <begin position="209"/>
        <end position="228"/>
    </location>
</feature>
<feature type="compositionally biased region" description="Gly residues" evidence="1">
    <location>
        <begin position="57"/>
        <end position="80"/>
    </location>
</feature>